<dbReference type="AlphaFoldDB" id="A0A6P1P1N4"/>
<dbReference type="Pfam" id="PF13628">
    <property type="entry name" value="DUF4142"/>
    <property type="match status" value="1"/>
</dbReference>
<name>A0A6P1P1N4_9BACT</name>
<organism evidence="3 4">
    <name type="scientific">Nibribacter ruber</name>
    <dbReference type="NCBI Taxonomy" id="2698458"/>
    <lineage>
        <taxon>Bacteria</taxon>
        <taxon>Pseudomonadati</taxon>
        <taxon>Bacteroidota</taxon>
        <taxon>Cytophagia</taxon>
        <taxon>Cytophagales</taxon>
        <taxon>Hymenobacteraceae</taxon>
        <taxon>Nibribacter</taxon>
    </lineage>
</organism>
<dbReference type="Gene3D" id="1.20.1260.10">
    <property type="match status" value="1"/>
</dbReference>
<protein>
    <submittedName>
        <fullName evidence="3">DUF4142 domain-containing protein</fullName>
    </submittedName>
</protein>
<dbReference type="PANTHER" id="PTHR38593">
    <property type="entry name" value="BLR2558 PROTEIN"/>
    <property type="match status" value="1"/>
</dbReference>
<gene>
    <name evidence="3" type="ORF">GU926_08865</name>
</gene>
<dbReference type="InterPro" id="IPR025419">
    <property type="entry name" value="DUF4142"/>
</dbReference>
<keyword evidence="4" id="KW-1185">Reference proteome</keyword>
<dbReference type="KEGG" id="nib:GU926_08865"/>
<proteinExistence type="predicted"/>
<reference evidence="3 4" key="1">
    <citation type="submission" date="2020-01" db="EMBL/GenBank/DDBJ databases">
        <authorList>
            <person name="Kim M."/>
        </authorList>
    </citation>
    <scope>NUCLEOTIDE SEQUENCE [LARGE SCALE GENOMIC DNA]</scope>
    <source>
        <strain evidence="3 4">BT10</strain>
    </source>
</reference>
<dbReference type="InterPro" id="IPR012347">
    <property type="entry name" value="Ferritin-like"/>
</dbReference>
<feature type="chain" id="PRO_5027036942" evidence="1">
    <location>
        <begin position="27"/>
        <end position="181"/>
    </location>
</feature>
<feature type="domain" description="DUF4142" evidence="2">
    <location>
        <begin position="33"/>
        <end position="173"/>
    </location>
</feature>
<evidence type="ECO:0000313" key="4">
    <source>
        <dbReference type="Proteomes" id="UP000464214"/>
    </source>
</evidence>
<evidence type="ECO:0000313" key="3">
    <source>
        <dbReference type="EMBL" id="QHL87542.1"/>
    </source>
</evidence>
<evidence type="ECO:0000259" key="2">
    <source>
        <dbReference type="Pfam" id="PF13628"/>
    </source>
</evidence>
<dbReference type="RefSeq" id="WP_160691048.1">
    <property type="nucleotide sequence ID" value="NZ_CP047897.1"/>
</dbReference>
<feature type="signal peptide" evidence="1">
    <location>
        <begin position="1"/>
        <end position="26"/>
    </location>
</feature>
<accession>A0A6P1P1N4</accession>
<keyword evidence="1" id="KW-0732">Signal</keyword>
<dbReference type="PANTHER" id="PTHR38593:SF1">
    <property type="entry name" value="BLR2558 PROTEIN"/>
    <property type="match status" value="1"/>
</dbReference>
<sequence>MKTLKTTFSGALGFLFCALFSHAALAQGTTQLSDAEVASVAVTANKIDIEFAQVAQEKSKNKEILQFAQTMTNDHTAVINQAVALVQKLGVTPVEHAVGKQLLAEAEKTKQDLRAKSGAAFDKAYIDNEVAYHKSVISAVQDLLIPESDNADLRGFLESVVPALKAHLEHAEMVQKHFHKK</sequence>
<dbReference type="Proteomes" id="UP000464214">
    <property type="component" value="Chromosome"/>
</dbReference>
<dbReference type="EMBL" id="CP047897">
    <property type="protein sequence ID" value="QHL87542.1"/>
    <property type="molecule type" value="Genomic_DNA"/>
</dbReference>
<evidence type="ECO:0000256" key="1">
    <source>
        <dbReference type="SAM" id="SignalP"/>
    </source>
</evidence>